<feature type="compositionally biased region" description="Basic and acidic residues" evidence="1">
    <location>
        <begin position="239"/>
        <end position="285"/>
    </location>
</feature>
<organism evidence="3 4">
    <name type="scientific">Cephalotrichum gorgonifer</name>
    <dbReference type="NCBI Taxonomy" id="2041049"/>
    <lineage>
        <taxon>Eukaryota</taxon>
        <taxon>Fungi</taxon>
        <taxon>Dikarya</taxon>
        <taxon>Ascomycota</taxon>
        <taxon>Pezizomycotina</taxon>
        <taxon>Sordariomycetes</taxon>
        <taxon>Hypocreomycetidae</taxon>
        <taxon>Microascales</taxon>
        <taxon>Microascaceae</taxon>
        <taxon>Cephalotrichum</taxon>
    </lineage>
</organism>
<feature type="compositionally biased region" description="Low complexity" evidence="1">
    <location>
        <begin position="315"/>
        <end position="325"/>
    </location>
</feature>
<feature type="signal peptide" evidence="2">
    <location>
        <begin position="1"/>
        <end position="18"/>
    </location>
</feature>
<keyword evidence="2" id="KW-0732">Signal</keyword>
<comment type="caution">
    <text evidence="3">The sequence shown here is derived from an EMBL/GenBank/DDBJ whole genome shotgun (WGS) entry which is preliminary data.</text>
</comment>
<evidence type="ECO:0000256" key="2">
    <source>
        <dbReference type="SAM" id="SignalP"/>
    </source>
</evidence>
<protein>
    <submittedName>
        <fullName evidence="3">Uncharacterized protein</fullName>
    </submittedName>
</protein>
<keyword evidence="4" id="KW-1185">Reference proteome</keyword>
<evidence type="ECO:0000313" key="4">
    <source>
        <dbReference type="Proteomes" id="UP001187682"/>
    </source>
</evidence>
<proteinExistence type="predicted"/>
<evidence type="ECO:0000313" key="3">
    <source>
        <dbReference type="EMBL" id="SPO07356.1"/>
    </source>
</evidence>
<gene>
    <name evidence="3" type="ORF">DNG_10050</name>
</gene>
<feature type="compositionally biased region" description="Gly residues" evidence="1">
    <location>
        <begin position="303"/>
        <end position="314"/>
    </location>
</feature>
<reference evidence="3" key="1">
    <citation type="submission" date="2018-03" db="EMBL/GenBank/DDBJ databases">
        <authorList>
            <person name="Guldener U."/>
        </authorList>
    </citation>
    <scope>NUCLEOTIDE SEQUENCE</scope>
</reference>
<feature type="compositionally biased region" description="Basic and acidic residues" evidence="1">
    <location>
        <begin position="334"/>
        <end position="349"/>
    </location>
</feature>
<dbReference type="EMBL" id="ONZQ02000020">
    <property type="protein sequence ID" value="SPO07356.1"/>
    <property type="molecule type" value="Genomic_DNA"/>
</dbReference>
<sequence>MALRHVLPLLTFAALSTATPEIVIATVLEGFPWSDPFQGADSPAGFLATCTASRTFHATQHIVRDLKEPLPLGLEPWSKAIPYFFGGRPYPGSWEGVDHKGEGREIVKMEWMDLPPAARDWVRAKQNSAEDEKYLFAVYEKEGEGGEPVKGIRKLGEGGEGEEDLVVLFAAAALYHIMPLLVADGGECEAELLDLENYGGTPEDQKVVAWPVERTDPDWNNGGVDIEFTIKAQVLSETEEGRAERVKREEEAKAREEEEAREREEEEARLREEEEQEQARIREEEQAGAGEEEREGEEKGVDGGDGSAEGGSGSGEAAESTVSEAGKVDQTGDQEVKEKEKEKDEKDEL</sequence>
<evidence type="ECO:0000256" key="1">
    <source>
        <dbReference type="SAM" id="MobiDB-lite"/>
    </source>
</evidence>
<feature type="chain" id="PRO_5042209231" evidence="2">
    <location>
        <begin position="19"/>
        <end position="349"/>
    </location>
</feature>
<name>A0AAE8N6W0_9PEZI</name>
<dbReference type="Proteomes" id="UP001187682">
    <property type="component" value="Unassembled WGS sequence"/>
</dbReference>
<dbReference type="AlphaFoldDB" id="A0AAE8N6W0"/>
<feature type="region of interest" description="Disordered" evidence="1">
    <location>
        <begin position="237"/>
        <end position="349"/>
    </location>
</feature>
<accession>A0AAE8N6W0</accession>